<evidence type="ECO:0000313" key="2">
    <source>
        <dbReference type="Proteomes" id="UP000180043"/>
    </source>
</evidence>
<dbReference type="Proteomes" id="UP000180043">
    <property type="component" value="Unassembled WGS sequence"/>
</dbReference>
<accession>A0A1S1LG28</accession>
<dbReference type="AlphaFoldDB" id="A0A1S1LG28"/>
<dbReference type="EMBL" id="MLIQ01000042">
    <property type="protein sequence ID" value="OHU47270.1"/>
    <property type="molecule type" value="Genomic_DNA"/>
</dbReference>
<comment type="caution">
    <text evidence="1">The sequence shown here is derived from an EMBL/GenBank/DDBJ whole genome shotgun (WGS) entry which is preliminary data.</text>
</comment>
<reference evidence="1 2" key="1">
    <citation type="submission" date="2016-10" db="EMBL/GenBank/DDBJ databases">
        <title>Evaluation of Human, Veterinary and Environmental Mycobacterium chelonae Isolates by Core Genome Phylogenomic Analysis, Targeted Gene Comparison, and Anti-microbial Susceptibility Patterns: A Tale of Mistaken Identities.</title>
        <authorList>
            <person name="Fogelson S.B."/>
            <person name="Camus A.C."/>
            <person name="Lorenz W."/>
            <person name="Vasireddy R."/>
            <person name="Vasireddy S."/>
            <person name="Smith T."/>
            <person name="Brown-Elliott B.A."/>
            <person name="Wallace R.J.Jr."/>
            <person name="Hasan N.A."/>
            <person name="Reischl U."/>
            <person name="Sanchez S."/>
        </authorList>
    </citation>
    <scope>NUCLEOTIDE SEQUENCE [LARGE SCALE GENOMIC DNA]</scope>
    <source>
        <strain evidence="1 2">15515</strain>
    </source>
</reference>
<name>A0A1S1LG28_MYCCH</name>
<gene>
    <name evidence="1" type="ORF">BKG82_26830</name>
</gene>
<evidence type="ECO:0000313" key="1">
    <source>
        <dbReference type="EMBL" id="OHU47270.1"/>
    </source>
</evidence>
<protein>
    <submittedName>
        <fullName evidence="1">Uncharacterized protein</fullName>
    </submittedName>
</protein>
<organism evidence="1 2">
    <name type="scientific">Mycobacteroides chelonae</name>
    <name type="common">Mycobacterium chelonae</name>
    <dbReference type="NCBI Taxonomy" id="1774"/>
    <lineage>
        <taxon>Bacteria</taxon>
        <taxon>Bacillati</taxon>
        <taxon>Actinomycetota</taxon>
        <taxon>Actinomycetes</taxon>
        <taxon>Mycobacteriales</taxon>
        <taxon>Mycobacteriaceae</taxon>
        <taxon>Mycobacteroides</taxon>
    </lineage>
</organism>
<sequence>MNPMITTREQRFAKPCNEITQSVLAVHYMVARYPANQSMYALCAGCEWTNSFASPGEARKEHAAHVLEILNDNDIEVIEADGRVYAAAAVEDTGTVCPISRTFGTQTEAEQDLAVLLGDDYYKDRQPFIAAAPSQTWRPIEQN</sequence>
<proteinExistence type="predicted"/>